<dbReference type="InterPro" id="IPR019826">
    <property type="entry name" value="Carboxylesterase_B_AS"/>
</dbReference>
<evidence type="ECO:0000259" key="5">
    <source>
        <dbReference type="Pfam" id="PF00135"/>
    </source>
</evidence>
<dbReference type="InterPro" id="IPR050309">
    <property type="entry name" value="Type-B_Carboxylest/Lipase"/>
</dbReference>
<dbReference type="EC" id="3.1.1.-" evidence="3"/>
<accession>A0ABR3ZP38</accession>
<gene>
    <name evidence="6" type="ORF">Sste5346_001444</name>
</gene>
<comment type="similarity">
    <text evidence="1 3">Belongs to the type-B carboxylesterase/lipase family.</text>
</comment>
<dbReference type="SUPFAM" id="SSF53474">
    <property type="entry name" value="alpha/beta-Hydrolases"/>
    <property type="match status" value="1"/>
</dbReference>
<feature type="domain" description="Carboxylesterase type B" evidence="5">
    <location>
        <begin position="38"/>
        <end position="507"/>
    </location>
</feature>
<comment type="caution">
    <text evidence="6">The sequence shown here is derived from an EMBL/GenBank/DDBJ whole genome shotgun (WGS) entry which is preliminary data.</text>
</comment>
<keyword evidence="7" id="KW-1185">Reference proteome</keyword>
<dbReference type="InterPro" id="IPR029058">
    <property type="entry name" value="AB_hydrolase_fold"/>
</dbReference>
<evidence type="ECO:0000256" key="3">
    <source>
        <dbReference type="RuleBase" id="RU361235"/>
    </source>
</evidence>
<feature type="compositionally biased region" description="Polar residues" evidence="4">
    <location>
        <begin position="18"/>
        <end position="27"/>
    </location>
</feature>
<dbReference type="InterPro" id="IPR002018">
    <property type="entry name" value="CarbesteraseB"/>
</dbReference>
<dbReference type="Proteomes" id="UP001583186">
    <property type="component" value="Unassembled WGS sequence"/>
</dbReference>
<keyword evidence="2 3" id="KW-0378">Hydrolase</keyword>
<dbReference type="PROSITE" id="PS00122">
    <property type="entry name" value="CARBOXYLESTERASE_B_1"/>
    <property type="match status" value="1"/>
</dbReference>
<sequence length="625" mass="67811">MSLPPTQSCGVGRLARQDSPSVQLPTWESPSLAQTVVGRLSPVSGDLEEFRGIPYGTVSARWEQSHIRNRLPRDVFDATHNGPKCIQPSEPNDSRTYQAYLPFPGDGESELDCLNLFVIRPSPAALQRHGIAPYARLPVLVWIHGGALAFGAGTDPMWDPSGLVLRSLTNGTPIIAVAINYRLNIFGFAASSDILAAQNQDPTSTGGLNFGIRDQKVALAWVSRNISAFGGDPECITIGGQSAGAVSTHTHLREATCAATSPLRKQPLFRRALLHSGALGTLGPLTLESCESAWQQLYEALFGPGSFSQTASAQERVARMRQVPASLILQAAKSIHKDVFHVVSDGITTNELTSSLDAPSHLAVDMGPIDLTNRRAPSPSKGIDVFLGVTDLEASIFLPRDYTFVEIQALFEVACPNATRRNAILQSYGLTESTTEKEVQHGLMKLMSDAMFEVPVSITNKALRAQQTWDAIGQVQAFHVKTGNPFPGPSAGVAHHCVELVYLFGAFESYLAGADKGIAQPYTEPGQEADTGFVGQVDTVDTVEYKQTNIELSHSMQDTWINFIVADDWKAPGGPDSVLVYGVDRSSGLESTTEDPAWQTRRQRWELLSQDPETMFKLCEVIRRG</sequence>
<proteinExistence type="inferred from homology"/>
<evidence type="ECO:0000313" key="6">
    <source>
        <dbReference type="EMBL" id="KAL1902463.1"/>
    </source>
</evidence>
<dbReference type="Gene3D" id="3.40.50.1820">
    <property type="entry name" value="alpha/beta hydrolase"/>
    <property type="match status" value="1"/>
</dbReference>
<dbReference type="Pfam" id="PF00135">
    <property type="entry name" value="COesterase"/>
    <property type="match status" value="1"/>
</dbReference>
<evidence type="ECO:0000313" key="7">
    <source>
        <dbReference type="Proteomes" id="UP001583186"/>
    </source>
</evidence>
<evidence type="ECO:0000256" key="1">
    <source>
        <dbReference type="ARBA" id="ARBA00005964"/>
    </source>
</evidence>
<organism evidence="6 7">
    <name type="scientific">Sporothrix stenoceras</name>
    <dbReference type="NCBI Taxonomy" id="5173"/>
    <lineage>
        <taxon>Eukaryota</taxon>
        <taxon>Fungi</taxon>
        <taxon>Dikarya</taxon>
        <taxon>Ascomycota</taxon>
        <taxon>Pezizomycotina</taxon>
        <taxon>Sordariomycetes</taxon>
        <taxon>Sordariomycetidae</taxon>
        <taxon>Ophiostomatales</taxon>
        <taxon>Ophiostomataceae</taxon>
        <taxon>Sporothrix</taxon>
    </lineage>
</organism>
<feature type="region of interest" description="Disordered" evidence="4">
    <location>
        <begin position="1"/>
        <end position="27"/>
    </location>
</feature>
<reference evidence="6 7" key="1">
    <citation type="journal article" date="2024" name="IMA Fungus">
        <title>IMA Genome - F19 : A genome assembly and annotation guide to empower mycologists, including annotated draft genome sequences of Ceratocystis pirilliformis, Diaporthe australafricana, Fusarium ophioides, Paecilomyces lecythidis, and Sporothrix stenoceras.</title>
        <authorList>
            <person name="Aylward J."/>
            <person name="Wilson A.M."/>
            <person name="Visagie C.M."/>
            <person name="Spraker J."/>
            <person name="Barnes I."/>
            <person name="Buitendag C."/>
            <person name="Ceriani C."/>
            <person name="Del Mar Angel L."/>
            <person name="du Plessis D."/>
            <person name="Fuchs T."/>
            <person name="Gasser K."/>
            <person name="Kramer D."/>
            <person name="Li W."/>
            <person name="Munsamy K."/>
            <person name="Piso A."/>
            <person name="Price J.L."/>
            <person name="Sonnekus B."/>
            <person name="Thomas C."/>
            <person name="van der Nest A."/>
            <person name="van Dijk A."/>
            <person name="van Heerden A."/>
            <person name="van Vuuren N."/>
            <person name="Yilmaz N."/>
            <person name="Duong T.A."/>
            <person name="van der Merwe N.A."/>
            <person name="Wingfield M.J."/>
            <person name="Wingfield B.D."/>
        </authorList>
    </citation>
    <scope>NUCLEOTIDE SEQUENCE [LARGE SCALE GENOMIC DNA]</scope>
    <source>
        <strain evidence="6 7">CMW 5346</strain>
    </source>
</reference>
<protein>
    <recommendedName>
        <fullName evidence="3">Carboxylic ester hydrolase</fullName>
        <ecNumber evidence="3">3.1.1.-</ecNumber>
    </recommendedName>
</protein>
<dbReference type="PANTHER" id="PTHR11559">
    <property type="entry name" value="CARBOXYLESTERASE"/>
    <property type="match status" value="1"/>
</dbReference>
<evidence type="ECO:0000256" key="4">
    <source>
        <dbReference type="SAM" id="MobiDB-lite"/>
    </source>
</evidence>
<evidence type="ECO:0000256" key="2">
    <source>
        <dbReference type="ARBA" id="ARBA00022801"/>
    </source>
</evidence>
<name>A0ABR3ZP38_9PEZI</name>
<dbReference type="EMBL" id="JAWCUI010000005">
    <property type="protein sequence ID" value="KAL1902463.1"/>
    <property type="molecule type" value="Genomic_DNA"/>
</dbReference>